<sequence length="75" mass="8580">MVQLNTSSCLALVLVLYFITFALFTIFCLHLRSARILNEVKLKVVRDIRPAKWSSSITTSLRLLRTRSVTRLDAV</sequence>
<accession>A0ACB8AZS7</accession>
<comment type="caution">
    <text evidence="1">The sequence shown here is derived from an EMBL/GenBank/DDBJ whole genome shotgun (WGS) entry which is preliminary data.</text>
</comment>
<evidence type="ECO:0000313" key="1">
    <source>
        <dbReference type="EMBL" id="KAH7918484.1"/>
    </source>
</evidence>
<dbReference type="EMBL" id="MU266781">
    <property type="protein sequence ID" value="KAH7918484.1"/>
    <property type="molecule type" value="Genomic_DNA"/>
</dbReference>
<dbReference type="Proteomes" id="UP000790709">
    <property type="component" value="Unassembled WGS sequence"/>
</dbReference>
<proteinExistence type="predicted"/>
<organism evidence="1 2">
    <name type="scientific">Leucogyrophana mollusca</name>
    <dbReference type="NCBI Taxonomy" id="85980"/>
    <lineage>
        <taxon>Eukaryota</taxon>
        <taxon>Fungi</taxon>
        <taxon>Dikarya</taxon>
        <taxon>Basidiomycota</taxon>
        <taxon>Agaricomycotina</taxon>
        <taxon>Agaricomycetes</taxon>
        <taxon>Agaricomycetidae</taxon>
        <taxon>Boletales</taxon>
        <taxon>Boletales incertae sedis</taxon>
        <taxon>Leucogyrophana</taxon>
    </lineage>
</organism>
<evidence type="ECO:0000313" key="2">
    <source>
        <dbReference type="Proteomes" id="UP000790709"/>
    </source>
</evidence>
<name>A0ACB8AZS7_9AGAM</name>
<gene>
    <name evidence="1" type="ORF">BV22DRAFT_907519</name>
</gene>
<protein>
    <submittedName>
        <fullName evidence="1">Uncharacterized protein</fullName>
    </submittedName>
</protein>
<keyword evidence="2" id="KW-1185">Reference proteome</keyword>
<reference evidence="1" key="1">
    <citation type="journal article" date="2021" name="New Phytol.">
        <title>Evolutionary innovations through gain and loss of genes in the ectomycorrhizal Boletales.</title>
        <authorList>
            <person name="Wu G."/>
            <person name="Miyauchi S."/>
            <person name="Morin E."/>
            <person name="Kuo A."/>
            <person name="Drula E."/>
            <person name="Varga T."/>
            <person name="Kohler A."/>
            <person name="Feng B."/>
            <person name="Cao Y."/>
            <person name="Lipzen A."/>
            <person name="Daum C."/>
            <person name="Hundley H."/>
            <person name="Pangilinan J."/>
            <person name="Johnson J."/>
            <person name="Barry K."/>
            <person name="LaButti K."/>
            <person name="Ng V."/>
            <person name="Ahrendt S."/>
            <person name="Min B."/>
            <person name="Choi I.G."/>
            <person name="Park H."/>
            <person name="Plett J.M."/>
            <person name="Magnuson J."/>
            <person name="Spatafora J.W."/>
            <person name="Nagy L.G."/>
            <person name="Henrissat B."/>
            <person name="Grigoriev I.V."/>
            <person name="Yang Z.L."/>
            <person name="Xu J."/>
            <person name="Martin F.M."/>
        </authorList>
    </citation>
    <scope>NUCLEOTIDE SEQUENCE</scope>
    <source>
        <strain evidence="1">KUC20120723A-06</strain>
    </source>
</reference>